<dbReference type="AlphaFoldDB" id="A0A383CT74"/>
<dbReference type="InterPro" id="IPR001036">
    <property type="entry name" value="Acrflvin-R"/>
</dbReference>
<feature type="transmembrane region" description="Helical" evidence="1">
    <location>
        <begin position="109"/>
        <end position="130"/>
    </location>
</feature>
<keyword evidence="1" id="KW-0472">Membrane</keyword>
<sequence>LEIMPAPSVPLEEAIELVETQVIDVLSADGIPTGVTLGLSGTADQLTQTFEAMMVNLIVAAIIVYLLMAELFESFLYPAIIMLSVPTAMAGGVLGLALLNLLYFQPLDMLTLLGFTILVGIVVNNAILLVHQTLYHIRNEGSEVRDAIIEATRNRLRPIFMSTLTSVFGMLPLVLVPGAGSELYRGLGSVVVGGLSLSAVLTLLMVPPLLAIFVSREQTASHDLEPSTIKTAPV</sequence>
<accession>A0A383CT74</accession>
<dbReference type="GO" id="GO:0005886">
    <property type="term" value="C:plasma membrane"/>
    <property type="evidence" value="ECO:0007669"/>
    <property type="project" value="TreeGrafter"/>
</dbReference>
<gene>
    <name evidence="2" type="ORF">METZ01_LOCUS488087</name>
</gene>
<dbReference type="EMBL" id="UINC01211366">
    <property type="protein sequence ID" value="SVE35233.1"/>
    <property type="molecule type" value="Genomic_DNA"/>
</dbReference>
<dbReference type="Pfam" id="PF00873">
    <property type="entry name" value="ACR_tran"/>
    <property type="match status" value="1"/>
</dbReference>
<feature type="non-terminal residue" evidence="2">
    <location>
        <position position="1"/>
    </location>
</feature>
<dbReference type="Gene3D" id="3.30.70.1440">
    <property type="entry name" value="Multidrug efflux transporter AcrB pore domain"/>
    <property type="match status" value="1"/>
</dbReference>
<dbReference type="SUPFAM" id="SSF82866">
    <property type="entry name" value="Multidrug efflux transporter AcrB transmembrane domain"/>
    <property type="match status" value="1"/>
</dbReference>
<dbReference type="PRINTS" id="PR00702">
    <property type="entry name" value="ACRIFLAVINRP"/>
</dbReference>
<keyword evidence="1" id="KW-0812">Transmembrane</keyword>
<feature type="transmembrane region" description="Helical" evidence="1">
    <location>
        <begin position="191"/>
        <end position="214"/>
    </location>
</feature>
<feature type="transmembrane region" description="Helical" evidence="1">
    <location>
        <begin position="75"/>
        <end position="103"/>
    </location>
</feature>
<proteinExistence type="predicted"/>
<organism evidence="2">
    <name type="scientific">marine metagenome</name>
    <dbReference type="NCBI Taxonomy" id="408172"/>
    <lineage>
        <taxon>unclassified sequences</taxon>
        <taxon>metagenomes</taxon>
        <taxon>ecological metagenomes</taxon>
    </lineage>
</organism>
<evidence type="ECO:0008006" key="3">
    <source>
        <dbReference type="Google" id="ProtNLM"/>
    </source>
</evidence>
<dbReference type="PANTHER" id="PTHR32063:SF0">
    <property type="entry name" value="SWARMING MOTILITY PROTEIN SWRC"/>
    <property type="match status" value="1"/>
</dbReference>
<evidence type="ECO:0000256" key="1">
    <source>
        <dbReference type="SAM" id="Phobius"/>
    </source>
</evidence>
<name>A0A383CT74_9ZZZZ</name>
<dbReference type="PANTHER" id="PTHR32063">
    <property type="match status" value="1"/>
</dbReference>
<feature type="transmembrane region" description="Helical" evidence="1">
    <location>
        <begin position="159"/>
        <end position="179"/>
    </location>
</feature>
<dbReference type="Gene3D" id="1.20.1640.10">
    <property type="entry name" value="Multidrug efflux transporter AcrB transmembrane domain"/>
    <property type="match status" value="1"/>
</dbReference>
<feature type="transmembrane region" description="Helical" evidence="1">
    <location>
        <begin position="49"/>
        <end position="68"/>
    </location>
</feature>
<keyword evidence="1" id="KW-1133">Transmembrane helix</keyword>
<dbReference type="GO" id="GO:0042910">
    <property type="term" value="F:xenobiotic transmembrane transporter activity"/>
    <property type="evidence" value="ECO:0007669"/>
    <property type="project" value="TreeGrafter"/>
</dbReference>
<evidence type="ECO:0000313" key="2">
    <source>
        <dbReference type="EMBL" id="SVE35233.1"/>
    </source>
</evidence>
<reference evidence="2" key="1">
    <citation type="submission" date="2018-05" db="EMBL/GenBank/DDBJ databases">
        <authorList>
            <person name="Lanie J.A."/>
            <person name="Ng W.-L."/>
            <person name="Kazmierczak K.M."/>
            <person name="Andrzejewski T.M."/>
            <person name="Davidsen T.M."/>
            <person name="Wayne K.J."/>
            <person name="Tettelin H."/>
            <person name="Glass J.I."/>
            <person name="Rusch D."/>
            <person name="Podicherti R."/>
            <person name="Tsui H.-C.T."/>
            <person name="Winkler M.E."/>
        </authorList>
    </citation>
    <scope>NUCLEOTIDE SEQUENCE</scope>
</reference>
<protein>
    <recommendedName>
        <fullName evidence="3">SSD domain-containing protein</fullName>
    </recommendedName>
</protein>